<dbReference type="Pfam" id="PF00528">
    <property type="entry name" value="BPD_transp_1"/>
    <property type="match status" value="1"/>
</dbReference>
<dbReference type="InterPro" id="IPR000515">
    <property type="entry name" value="MetI-like"/>
</dbReference>
<dbReference type="Proteomes" id="UP001589647">
    <property type="component" value="Unassembled WGS sequence"/>
</dbReference>
<dbReference type="PANTHER" id="PTHR30151">
    <property type="entry name" value="ALKANE SULFONATE ABC TRANSPORTER-RELATED, MEMBRANE SUBUNIT"/>
    <property type="match status" value="1"/>
</dbReference>
<dbReference type="CDD" id="cd06261">
    <property type="entry name" value="TM_PBP2"/>
    <property type="match status" value="1"/>
</dbReference>
<keyword evidence="2 7" id="KW-0813">Transport</keyword>
<evidence type="ECO:0000256" key="3">
    <source>
        <dbReference type="ARBA" id="ARBA00022475"/>
    </source>
</evidence>
<comment type="subcellular location">
    <subcellularLocation>
        <location evidence="1 7">Cell membrane</location>
        <topology evidence="1 7">Multi-pass membrane protein</topology>
    </subcellularLocation>
</comment>
<sequence>MRLIPARLFGSAVVCGVAGTAALLCAAEAAGRLGLVPESRLPLASAVLVTAAGLAADPAFLADVLATSGAWALGLLAAVAVAVPAGLLLGSLPPVERALRPVLEFLRPIPSVALIPLAAFVFTGRLETEVAMIMYAAAWPILLNTMYGLREVDPLAKETMRAFGFGPLPILWRISLPSAAPFVATGVRVAAAIALILAVSTELLAGTSGIGHFVIVAESSPDGLRLTIAATLWAGVLGVLTNTLLAQASRRLLRWHTALTGAAR</sequence>
<comment type="caution">
    <text evidence="9">The sequence shown here is derived from an EMBL/GenBank/DDBJ whole genome shotgun (WGS) entry which is preliminary data.</text>
</comment>
<evidence type="ECO:0000313" key="10">
    <source>
        <dbReference type="Proteomes" id="UP001589647"/>
    </source>
</evidence>
<dbReference type="InterPro" id="IPR035906">
    <property type="entry name" value="MetI-like_sf"/>
</dbReference>
<feature type="transmembrane region" description="Helical" evidence="7">
    <location>
        <begin position="105"/>
        <end position="123"/>
    </location>
</feature>
<keyword evidence="10" id="KW-1185">Reference proteome</keyword>
<name>A0ABV5I5E1_9ACTN</name>
<feature type="transmembrane region" description="Helical" evidence="7">
    <location>
        <begin position="170"/>
        <end position="187"/>
    </location>
</feature>
<accession>A0ABV5I5E1</accession>
<keyword evidence="4 7" id="KW-0812">Transmembrane</keyword>
<comment type="similarity">
    <text evidence="7">Belongs to the binding-protein-dependent transport system permease family.</text>
</comment>
<gene>
    <name evidence="9" type="ORF">ACFFV7_01005</name>
</gene>
<feature type="transmembrane region" description="Helical" evidence="7">
    <location>
        <begin position="223"/>
        <end position="245"/>
    </location>
</feature>
<evidence type="ECO:0000256" key="2">
    <source>
        <dbReference type="ARBA" id="ARBA00022448"/>
    </source>
</evidence>
<keyword evidence="5 7" id="KW-1133">Transmembrane helix</keyword>
<evidence type="ECO:0000256" key="1">
    <source>
        <dbReference type="ARBA" id="ARBA00004651"/>
    </source>
</evidence>
<feature type="domain" description="ABC transmembrane type-1" evidence="8">
    <location>
        <begin position="64"/>
        <end position="245"/>
    </location>
</feature>
<evidence type="ECO:0000256" key="5">
    <source>
        <dbReference type="ARBA" id="ARBA00022989"/>
    </source>
</evidence>
<evidence type="ECO:0000256" key="6">
    <source>
        <dbReference type="ARBA" id="ARBA00023136"/>
    </source>
</evidence>
<evidence type="ECO:0000256" key="4">
    <source>
        <dbReference type="ARBA" id="ARBA00022692"/>
    </source>
</evidence>
<dbReference type="Gene3D" id="1.10.3720.10">
    <property type="entry name" value="MetI-like"/>
    <property type="match status" value="1"/>
</dbReference>
<evidence type="ECO:0000259" key="8">
    <source>
        <dbReference type="PROSITE" id="PS50928"/>
    </source>
</evidence>
<dbReference type="SUPFAM" id="SSF161098">
    <property type="entry name" value="MetI-like"/>
    <property type="match status" value="1"/>
</dbReference>
<dbReference type="PROSITE" id="PS50928">
    <property type="entry name" value="ABC_TM1"/>
    <property type="match status" value="1"/>
</dbReference>
<feature type="transmembrane region" description="Helical" evidence="7">
    <location>
        <begin position="130"/>
        <end position="150"/>
    </location>
</feature>
<feature type="transmembrane region" description="Helical" evidence="7">
    <location>
        <begin position="194"/>
        <end position="217"/>
    </location>
</feature>
<keyword evidence="6 7" id="KW-0472">Membrane</keyword>
<dbReference type="PANTHER" id="PTHR30151:SF0">
    <property type="entry name" value="ABC TRANSPORTER PERMEASE PROTEIN MJ0413-RELATED"/>
    <property type="match status" value="1"/>
</dbReference>
<evidence type="ECO:0000313" key="9">
    <source>
        <dbReference type="EMBL" id="MFB9199753.1"/>
    </source>
</evidence>
<feature type="transmembrane region" description="Helical" evidence="7">
    <location>
        <begin position="42"/>
        <end position="62"/>
    </location>
</feature>
<evidence type="ECO:0000256" key="7">
    <source>
        <dbReference type="RuleBase" id="RU363032"/>
    </source>
</evidence>
<feature type="transmembrane region" description="Helical" evidence="7">
    <location>
        <begin position="69"/>
        <end position="93"/>
    </location>
</feature>
<keyword evidence="3" id="KW-1003">Cell membrane</keyword>
<proteinExistence type="inferred from homology"/>
<dbReference type="EMBL" id="JBHMEI010000001">
    <property type="protein sequence ID" value="MFB9199753.1"/>
    <property type="molecule type" value="Genomic_DNA"/>
</dbReference>
<dbReference type="RefSeq" id="WP_229823027.1">
    <property type="nucleotide sequence ID" value="NZ_BMRC01000001.1"/>
</dbReference>
<reference evidence="9 10" key="1">
    <citation type="submission" date="2024-09" db="EMBL/GenBank/DDBJ databases">
        <authorList>
            <person name="Sun Q."/>
            <person name="Mori K."/>
        </authorList>
    </citation>
    <scope>NUCLEOTIDE SEQUENCE [LARGE SCALE GENOMIC DNA]</scope>
    <source>
        <strain evidence="9 10">CCM 3426</strain>
    </source>
</reference>
<protein>
    <submittedName>
        <fullName evidence="9">ABC transporter permease</fullName>
    </submittedName>
</protein>
<organism evidence="9 10">
    <name type="scientific">Nonomuraea spiralis</name>
    <dbReference type="NCBI Taxonomy" id="46182"/>
    <lineage>
        <taxon>Bacteria</taxon>
        <taxon>Bacillati</taxon>
        <taxon>Actinomycetota</taxon>
        <taxon>Actinomycetes</taxon>
        <taxon>Streptosporangiales</taxon>
        <taxon>Streptosporangiaceae</taxon>
        <taxon>Nonomuraea</taxon>
    </lineage>
</organism>